<evidence type="ECO:0000256" key="1">
    <source>
        <dbReference type="SAM" id="Phobius"/>
    </source>
</evidence>
<accession>A0A1I4L6P2</accession>
<protein>
    <submittedName>
        <fullName evidence="2">Uncharacterized protein</fullName>
    </submittedName>
</protein>
<evidence type="ECO:0000313" key="3">
    <source>
        <dbReference type="Proteomes" id="UP000198565"/>
    </source>
</evidence>
<keyword evidence="1" id="KW-0812">Transmembrane</keyword>
<dbReference type="AlphaFoldDB" id="A0A1I4L6P2"/>
<keyword evidence="1" id="KW-0472">Membrane</keyword>
<reference evidence="3" key="1">
    <citation type="submission" date="2016-10" db="EMBL/GenBank/DDBJ databases">
        <authorList>
            <person name="Varghese N."/>
            <person name="Submissions S."/>
        </authorList>
    </citation>
    <scope>NUCLEOTIDE SEQUENCE [LARGE SCALE GENOMIC DNA]</scope>
    <source>
        <strain evidence="3">CGMCC 1.4250</strain>
    </source>
</reference>
<feature type="transmembrane region" description="Helical" evidence="1">
    <location>
        <begin position="7"/>
        <end position="24"/>
    </location>
</feature>
<proteinExistence type="predicted"/>
<evidence type="ECO:0000313" key="2">
    <source>
        <dbReference type="EMBL" id="SFL86317.1"/>
    </source>
</evidence>
<organism evidence="2 3">
    <name type="scientific">Gracilibacillus orientalis</name>
    <dbReference type="NCBI Taxonomy" id="334253"/>
    <lineage>
        <taxon>Bacteria</taxon>
        <taxon>Bacillati</taxon>
        <taxon>Bacillota</taxon>
        <taxon>Bacilli</taxon>
        <taxon>Bacillales</taxon>
        <taxon>Bacillaceae</taxon>
        <taxon>Gracilibacillus</taxon>
    </lineage>
</organism>
<sequence>MHWKKYIVLLIPFVVLGLALIYFLPRSQNHNTIIAALIFWIIYYGWVYMADKRKGNR</sequence>
<name>A0A1I4L6P2_9BACI</name>
<feature type="transmembrane region" description="Helical" evidence="1">
    <location>
        <begin position="30"/>
        <end position="49"/>
    </location>
</feature>
<gene>
    <name evidence="2" type="ORF">SAMN04487943_104375</name>
</gene>
<dbReference type="Proteomes" id="UP000198565">
    <property type="component" value="Unassembled WGS sequence"/>
</dbReference>
<dbReference type="EMBL" id="FOTR01000004">
    <property type="protein sequence ID" value="SFL86317.1"/>
    <property type="molecule type" value="Genomic_DNA"/>
</dbReference>
<keyword evidence="1" id="KW-1133">Transmembrane helix</keyword>
<keyword evidence="3" id="KW-1185">Reference proteome</keyword>